<protein>
    <submittedName>
        <fullName evidence="2">Uncharacterized protein</fullName>
    </submittedName>
</protein>
<feature type="compositionally biased region" description="Acidic residues" evidence="1">
    <location>
        <begin position="12"/>
        <end position="26"/>
    </location>
</feature>
<accession>A0AAN7NPZ4</accession>
<evidence type="ECO:0000313" key="3">
    <source>
        <dbReference type="Proteomes" id="UP001333110"/>
    </source>
</evidence>
<reference evidence="2 3" key="1">
    <citation type="journal article" date="2023" name="J. Hered.">
        <title>Chromosome-level genome of the wood stork (Mycteria americana) provides insight into avian chromosome evolution.</title>
        <authorList>
            <person name="Flamio R. Jr."/>
            <person name="Ramstad K.M."/>
        </authorList>
    </citation>
    <scope>NUCLEOTIDE SEQUENCE [LARGE SCALE GENOMIC DNA]</scope>
    <source>
        <strain evidence="2">JAX WOST 10</strain>
    </source>
</reference>
<dbReference type="Proteomes" id="UP001333110">
    <property type="component" value="Unassembled WGS sequence"/>
</dbReference>
<gene>
    <name evidence="2" type="ORF">QYF61_007658</name>
</gene>
<comment type="caution">
    <text evidence="2">The sequence shown here is derived from an EMBL/GenBank/DDBJ whole genome shotgun (WGS) entry which is preliminary data.</text>
</comment>
<dbReference type="EMBL" id="JAUNZN010000001">
    <property type="protein sequence ID" value="KAK4829935.1"/>
    <property type="molecule type" value="Genomic_DNA"/>
</dbReference>
<organism evidence="2 3">
    <name type="scientific">Mycteria americana</name>
    <name type="common">Wood stork</name>
    <dbReference type="NCBI Taxonomy" id="33587"/>
    <lineage>
        <taxon>Eukaryota</taxon>
        <taxon>Metazoa</taxon>
        <taxon>Chordata</taxon>
        <taxon>Craniata</taxon>
        <taxon>Vertebrata</taxon>
        <taxon>Euteleostomi</taxon>
        <taxon>Archelosauria</taxon>
        <taxon>Archosauria</taxon>
        <taxon>Dinosauria</taxon>
        <taxon>Saurischia</taxon>
        <taxon>Theropoda</taxon>
        <taxon>Coelurosauria</taxon>
        <taxon>Aves</taxon>
        <taxon>Neognathae</taxon>
        <taxon>Neoaves</taxon>
        <taxon>Aequornithes</taxon>
        <taxon>Ciconiiformes</taxon>
        <taxon>Ciconiidae</taxon>
        <taxon>Mycteria</taxon>
    </lineage>
</organism>
<proteinExistence type="predicted"/>
<dbReference type="AlphaFoldDB" id="A0AAN7NPZ4"/>
<keyword evidence="3" id="KW-1185">Reference proteome</keyword>
<sequence>MVPTRFRSLGSAEEEEEEEEEVEEPAQPDGARSVAKIASMTRKRKCLNSTWSRLTRKLYSGLDMKRFQAAAAWWFSRTERSLYSTACESNKYFSAQYAEARQVSYVNKICLHIVSSSISSKMIALAEVYIHSSIATDVQHLELSLESANVGCAL</sequence>
<evidence type="ECO:0000256" key="1">
    <source>
        <dbReference type="SAM" id="MobiDB-lite"/>
    </source>
</evidence>
<feature type="region of interest" description="Disordered" evidence="1">
    <location>
        <begin position="1"/>
        <end position="32"/>
    </location>
</feature>
<name>A0AAN7NPZ4_MYCAM</name>
<evidence type="ECO:0000313" key="2">
    <source>
        <dbReference type="EMBL" id="KAK4829935.1"/>
    </source>
</evidence>